<proteinExistence type="predicted"/>
<reference evidence="1" key="1">
    <citation type="submission" date="2022-10" db="EMBL/GenBank/DDBJ databases">
        <title>Complete Genome of Trichothecium roseum strain YXFP-22015, a Plant Pathogen Isolated from Citrus.</title>
        <authorList>
            <person name="Wang Y."/>
            <person name="Zhu L."/>
        </authorList>
    </citation>
    <scope>NUCLEOTIDE SEQUENCE</scope>
    <source>
        <strain evidence="1">YXFP-22015</strain>
    </source>
</reference>
<comment type="caution">
    <text evidence="1">The sequence shown here is derived from an EMBL/GenBank/DDBJ whole genome shotgun (WGS) entry which is preliminary data.</text>
</comment>
<accession>A0ACC0VEX1</accession>
<gene>
    <name evidence="1" type="ORF">N3K66_000960</name>
</gene>
<organism evidence="1 2">
    <name type="scientific">Trichothecium roseum</name>
    <dbReference type="NCBI Taxonomy" id="47278"/>
    <lineage>
        <taxon>Eukaryota</taxon>
        <taxon>Fungi</taxon>
        <taxon>Dikarya</taxon>
        <taxon>Ascomycota</taxon>
        <taxon>Pezizomycotina</taxon>
        <taxon>Sordariomycetes</taxon>
        <taxon>Hypocreomycetidae</taxon>
        <taxon>Hypocreales</taxon>
        <taxon>Hypocreales incertae sedis</taxon>
        <taxon>Trichothecium</taxon>
    </lineage>
</organism>
<dbReference type="Proteomes" id="UP001163324">
    <property type="component" value="Chromosome 1"/>
</dbReference>
<sequence length="141" mass="15746">MNSKGSAIEGEGEGEAYVAYTWVNVFAQRRVDLDAELSEQVPVPFERLRESILSFRQSEGEGEGVKGPGQTEARDDGDSDIGFFVVCTGSRDWIPEEIRQRAQPPVSCDQCDATFDDWFSRQRHRNTEHGSQEGGNPLPHT</sequence>
<dbReference type="EMBL" id="CM047940">
    <property type="protein sequence ID" value="KAI9904431.1"/>
    <property type="molecule type" value="Genomic_DNA"/>
</dbReference>
<evidence type="ECO:0000313" key="1">
    <source>
        <dbReference type="EMBL" id="KAI9904431.1"/>
    </source>
</evidence>
<name>A0ACC0VEX1_9HYPO</name>
<protein>
    <submittedName>
        <fullName evidence="1">Uncharacterized protein</fullName>
    </submittedName>
</protein>
<keyword evidence="2" id="KW-1185">Reference proteome</keyword>
<evidence type="ECO:0000313" key="2">
    <source>
        <dbReference type="Proteomes" id="UP001163324"/>
    </source>
</evidence>